<evidence type="ECO:0000256" key="8">
    <source>
        <dbReference type="ARBA" id="ARBA00023132"/>
    </source>
</evidence>
<proteinExistence type="inferred from homology"/>
<evidence type="ECO:0000256" key="2">
    <source>
        <dbReference type="ARBA" id="ARBA00009454"/>
    </source>
</evidence>
<sequence>MAIHNPYSCSDNMEIAMKIVGDMHKGFRLCHFNARSFSKHKADYLSYLLSVLKADVICITETWFRPHVDDGYCQIVGYNVVRHDRTLGVRGGGIALYIKDGLYYKVVSKSGDDSIVEYLGVVVGGDTAKSLVLCVYNPHRSNCVDEVFRVLARVMKQTNLGKHRNRPSSSFYLPFLLAEREKSESSRNFLLPTKNIGSNLSFGFSSIMARDGGTNGESKEGCNNKSILENKTIFGCQQTVYSKQNSPNYIEPVKNHKVHVCGSATKGLFNDLLNDDNEVINFKDTYNDSFILSSKNGGLPNRTNCTNFNLSTHCKQFWVTVYGFPAENFSLILQHFAQCGTIVDKVFPSSRGNWIHFKYTSQLECTKALTCNGMILANNIMIGVTECKDEDLIGKGNIRDNITEFAKVRPLAKTSKSEGENSVITNACTVNIDSGLLNKALDLFFGW</sequence>
<dbReference type="Proteomes" id="UP000091820">
    <property type="component" value="Unassembled WGS sequence"/>
</dbReference>
<reference evidence="14" key="2">
    <citation type="submission" date="2020-05" db="UniProtKB">
        <authorList>
            <consortium name="EnsemblMetazoa"/>
        </authorList>
    </citation>
    <scope>IDENTIFICATION</scope>
    <source>
        <strain evidence="14">IAEA</strain>
    </source>
</reference>
<dbReference type="GO" id="GO:0003676">
    <property type="term" value="F:nucleic acid binding"/>
    <property type="evidence" value="ECO:0007669"/>
    <property type="project" value="InterPro"/>
</dbReference>
<evidence type="ECO:0000256" key="6">
    <source>
        <dbReference type="ARBA" id="ARBA00022927"/>
    </source>
</evidence>
<comment type="subcellular location">
    <subcellularLocation>
        <location evidence="1">Nucleus</location>
        <location evidence="1">Nuclear pore complex</location>
    </subcellularLocation>
</comment>
<keyword evidence="6" id="KW-0653">Protein transport</keyword>
<evidence type="ECO:0000256" key="12">
    <source>
        <dbReference type="PROSITE-ProRule" id="PRU00804"/>
    </source>
</evidence>
<dbReference type="GO" id="GO:0006999">
    <property type="term" value="P:nuclear pore organization"/>
    <property type="evidence" value="ECO:0007669"/>
    <property type="project" value="TreeGrafter"/>
</dbReference>
<reference evidence="15" key="1">
    <citation type="submission" date="2014-03" db="EMBL/GenBank/DDBJ databases">
        <authorList>
            <person name="Aksoy S."/>
            <person name="Warren W."/>
            <person name="Wilson R.K."/>
        </authorList>
    </citation>
    <scope>NUCLEOTIDE SEQUENCE [LARGE SCALE GENOMIC DNA]</scope>
    <source>
        <strain evidence="15">IAEA</strain>
    </source>
</reference>
<dbReference type="GO" id="GO:0051028">
    <property type="term" value="P:mRNA transport"/>
    <property type="evidence" value="ECO:0007669"/>
    <property type="project" value="UniProtKB-UniRule"/>
</dbReference>
<dbReference type="STRING" id="37001.A0A1A9WSD6"/>
<keyword evidence="8 12" id="KW-0906">Nuclear pore complex</keyword>
<name>A0A1A9WSD6_9MUSC</name>
<dbReference type="GO" id="GO:0006607">
    <property type="term" value="P:NLS-bearing protein import into nucleus"/>
    <property type="evidence" value="ECO:0007669"/>
    <property type="project" value="TreeGrafter"/>
</dbReference>
<dbReference type="Pfam" id="PF05172">
    <property type="entry name" value="RRM_Nup35"/>
    <property type="match status" value="1"/>
</dbReference>
<dbReference type="SUPFAM" id="SSF54928">
    <property type="entry name" value="RNA-binding domain, RBD"/>
    <property type="match status" value="1"/>
</dbReference>
<dbReference type="CDD" id="cd12441">
    <property type="entry name" value="RRM_Nup53_like"/>
    <property type="match status" value="1"/>
</dbReference>
<dbReference type="PANTHER" id="PTHR21527:SF6">
    <property type="entry name" value="NUCLEOPORIN NUP35"/>
    <property type="match status" value="1"/>
</dbReference>
<organism evidence="14 15">
    <name type="scientific">Glossina brevipalpis</name>
    <dbReference type="NCBI Taxonomy" id="37001"/>
    <lineage>
        <taxon>Eukaryota</taxon>
        <taxon>Metazoa</taxon>
        <taxon>Ecdysozoa</taxon>
        <taxon>Arthropoda</taxon>
        <taxon>Hexapoda</taxon>
        <taxon>Insecta</taxon>
        <taxon>Pterygota</taxon>
        <taxon>Neoptera</taxon>
        <taxon>Endopterygota</taxon>
        <taxon>Diptera</taxon>
        <taxon>Brachycera</taxon>
        <taxon>Muscomorpha</taxon>
        <taxon>Hippoboscoidea</taxon>
        <taxon>Glossinidae</taxon>
        <taxon>Glossina</taxon>
    </lineage>
</organism>
<evidence type="ECO:0000256" key="10">
    <source>
        <dbReference type="ARBA" id="ARBA00029997"/>
    </source>
</evidence>
<evidence type="ECO:0000256" key="5">
    <source>
        <dbReference type="ARBA" id="ARBA00022816"/>
    </source>
</evidence>
<protein>
    <recommendedName>
        <fullName evidence="3">Nucleoporin NUP35</fullName>
    </recommendedName>
    <alternativeName>
        <fullName evidence="11">35 kDa nucleoporin</fullName>
    </alternativeName>
    <alternativeName>
        <fullName evidence="10">Nucleoporin NUP53</fullName>
    </alternativeName>
</protein>
<comment type="similarity">
    <text evidence="2">Belongs to the Nup35 family.</text>
</comment>
<dbReference type="GO" id="GO:0005543">
    <property type="term" value="F:phospholipid binding"/>
    <property type="evidence" value="ECO:0007669"/>
    <property type="project" value="TreeGrafter"/>
</dbReference>
<keyword evidence="5 12" id="KW-0509">mRNA transport</keyword>
<dbReference type="VEuPathDB" id="VectorBase:GBRI030337"/>
<evidence type="ECO:0000259" key="13">
    <source>
        <dbReference type="PROSITE" id="PS51472"/>
    </source>
</evidence>
<evidence type="ECO:0000256" key="4">
    <source>
        <dbReference type="ARBA" id="ARBA00022448"/>
    </source>
</evidence>
<dbReference type="FunFam" id="3.30.70.330:FF:000095">
    <property type="entry name" value="Putative Nucleoporin NUP53"/>
    <property type="match status" value="1"/>
</dbReference>
<dbReference type="Gene3D" id="3.30.70.330">
    <property type="match status" value="1"/>
</dbReference>
<evidence type="ECO:0000256" key="9">
    <source>
        <dbReference type="ARBA" id="ARBA00023242"/>
    </source>
</evidence>
<dbReference type="InterPro" id="IPR036691">
    <property type="entry name" value="Endo/exonu/phosph_ase_sf"/>
</dbReference>
<evidence type="ECO:0000256" key="3">
    <source>
        <dbReference type="ARBA" id="ARBA00016439"/>
    </source>
</evidence>
<dbReference type="SUPFAM" id="SSF56219">
    <property type="entry name" value="DNase I-like"/>
    <property type="match status" value="1"/>
</dbReference>
<accession>A0A1A9WSD6</accession>
<keyword evidence="7" id="KW-0811">Translocation</keyword>
<dbReference type="Gene3D" id="3.60.10.10">
    <property type="entry name" value="Endonuclease/exonuclease/phosphatase"/>
    <property type="match status" value="1"/>
</dbReference>
<keyword evidence="15" id="KW-1185">Reference proteome</keyword>
<dbReference type="GO" id="GO:0017056">
    <property type="term" value="F:structural constituent of nuclear pore"/>
    <property type="evidence" value="ECO:0007669"/>
    <property type="project" value="TreeGrafter"/>
</dbReference>
<keyword evidence="4 12" id="KW-0813">Transport</keyword>
<dbReference type="InterPro" id="IPR035979">
    <property type="entry name" value="RBD_domain_sf"/>
</dbReference>
<evidence type="ECO:0000313" key="14">
    <source>
        <dbReference type="EnsemblMetazoa" id="GBRI030337-PA"/>
    </source>
</evidence>
<evidence type="ECO:0000256" key="11">
    <source>
        <dbReference type="ARBA" id="ARBA00030250"/>
    </source>
</evidence>
<evidence type="ECO:0000256" key="1">
    <source>
        <dbReference type="ARBA" id="ARBA00004567"/>
    </source>
</evidence>
<dbReference type="InterPro" id="IPR007846">
    <property type="entry name" value="RRM_NUP35_dom"/>
</dbReference>
<dbReference type="EnsemblMetazoa" id="GBRI030337-RA">
    <property type="protein sequence ID" value="GBRI030337-PA"/>
    <property type="gene ID" value="GBRI030337"/>
</dbReference>
<dbReference type="InterPro" id="IPR012677">
    <property type="entry name" value="Nucleotide-bd_a/b_plait_sf"/>
</dbReference>
<dbReference type="InterPro" id="IPR005135">
    <property type="entry name" value="Endo/exonuclease/phosphatase"/>
</dbReference>
<dbReference type="GO" id="GO:0003824">
    <property type="term" value="F:catalytic activity"/>
    <property type="evidence" value="ECO:0007669"/>
    <property type="project" value="InterPro"/>
</dbReference>
<keyword evidence="9 12" id="KW-0539">Nucleus</keyword>
<feature type="domain" description="RRM Nup35-type" evidence="13">
    <location>
        <begin position="313"/>
        <end position="394"/>
    </location>
</feature>
<evidence type="ECO:0000313" key="15">
    <source>
        <dbReference type="Proteomes" id="UP000091820"/>
    </source>
</evidence>
<dbReference type="Pfam" id="PF03372">
    <property type="entry name" value="Exo_endo_phos"/>
    <property type="match status" value="1"/>
</dbReference>
<dbReference type="GO" id="GO:0044615">
    <property type="term" value="C:nuclear pore nuclear basket"/>
    <property type="evidence" value="ECO:0007669"/>
    <property type="project" value="TreeGrafter"/>
</dbReference>
<evidence type="ECO:0000256" key="7">
    <source>
        <dbReference type="ARBA" id="ARBA00023010"/>
    </source>
</evidence>
<dbReference type="GO" id="GO:0044613">
    <property type="term" value="C:nuclear pore central transport channel"/>
    <property type="evidence" value="ECO:0007669"/>
    <property type="project" value="TreeGrafter"/>
</dbReference>
<dbReference type="PROSITE" id="PS51472">
    <property type="entry name" value="RRM_NUP35"/>
    <property type="match status" value="1"/>
</dbReference>
<dbReference type="PANTHER" id="PTHR21527">
    <property type="entry name" value="NUCLEOPORIN NUP35"/>
    <property type="match status" value="1"/>
</dbReference>
<dbReference type="AlphaFoldDB" id="A0A1A9WSD6"/>